<keyword evidence="3 5" id="KW-1133">Transmembrane helix</keyword>
<evidence type="ECO:0000256" key="1">
    <source>
        <dbReference type="ARBA" id="ARBA00004127"/>
    </source>
</evidence>
<dbReference type="InterPro" id="IPR052964">
    <property type="entry name" value="Sporulation_signal_mat"/>
</dbReference>
<sequence length="331" mass="36816">MNPLHAWNRFWFAPISARPLGVFRILFGLFVLGHLALISVDLDYWYTDAGLLRGDEAAVTAGPLRPTPLAYFQDPTSVRVALAITIGVAVAFTLGWRTRVAGVLLYLAQMSFYNRNLLTNCGPDQVMMITTFYMMLAPCGAAFSLDARRAAARRGTLAEPLIYPWAQRLMQLQLCLIYFVTGFLKCNGRAWLGGTAVHYVLFNHEVGQFNLEWVAGYPLVVNFMTFAALAVEFALVFLLWFRPTRRWVALLGVALHVGIWPMVNVPLFGEQMTALYLLFLDPDELAALGSFFRPSRWLGGRSRAAASDRAGASPRGWRQLELAFAPAAGNS</sequence>
<dbReference type="PANTHER" id="PTHR39535">
    <property type="entry name" value="SPORULATION-DELAYING PROTEIN SDPB"/>
    <property type="match status" value="1"/>
</dbReference>
<reference evidence="7 8" key="1">
    <citation type="submission" date="2023-03" db="EMBL/GenBank/DDBJ databases">
        <title>Paludisphaera mucosa sp. nov. a novel planctomycete from northern fen.</title>
        <authorList>
            <person name="Ivanova A."/>
        </authorList>
    </citation>
    <scope>NUCLEOTIDE SEQUENCE [LARGE SCALE GENOMIC DNA]</scope>
    <source>
        <strain evidence="7 8">Pla2</strain>
    </source>
</reference>
<evidence type="ECO:0000256" key="3">
    <source>
        <dbReference type="ARBA" id="ARBA00022989"/>
    </source>
</evidence>
<feature type="transmembrane region" description="Helical" evidence="5">
    <location>
        <begin position="219"/>
        <end position="241"/>
    </location>
</feature>
<protein>
    <submittedName>
        <fullName evidence="7">HTTM domain-containing protein</fullName>
    </submittedName>
</protein>
<keyword evidence="8" id="KW-1185">Reference proteome</keyword>
<dbReference type="Pfam" id="PF05090">
    <property type="entry name" value="HTTM"/>
    <property type="match status" value="1"/>
</dbReference>
<evidence type="ECO:0000259" key="6">
    <source>
        <dbReference type="SMART" id="SM00752"/>
    </source>
</evidence>
<dbReference type="SMART" id="SM00752">
    <property type="entry name" value="HTTM"/>
    <property type="match status" value="1"/>
</dbReference>
<evidence type="ECO:0000313" key="7">
    <source>
        <dbReference type="EMBL" id="MDG3004810.1"/>
    </source>
</evidence>
<keyword evidence="2 5" id="KW-0812">Transmembrane</keyword>
<evidence type="ECO:0000256" key="2">
    <source>
        <dbReference type="ARBA" id="ARBA00022692"/>
    </source>
</evidence>
<evidence type="ECO:0000313" key="8">
    <source>
        <dbReference type="Proteomes" id="UP001216907"/>
    </source>
</evidence>
<keyword evidence="4 5" id="KW-0472">Membrane</keyword>
<feature type="transmembrane region" description="Helical" evidence="5">
    <location>
        <begin position="80"/>
        <end position="106"/>
    </location>
</feature>
<gene>
    <name evidence="7" type="ORF">PZE19_13560</name>
</gene>
<comment type="subcellular location">
    <subcellularLocation>
        <location evidence="1">Endomembrane system</location>
        <topology evidence="1">Multi-pass membrane protein</topology>
    </subcellularLocation>
</comment>
<dbReference type="InterPro" id="IPR053934">
    <property type="entry name" value="HTTM_dom"/>
</dbReference>
<feature type="transmembrane region" description="Helical" evidence="5">
    <location>
        <begin position="126"/>
        <end position="145"/>
    </location>
</feature>
<feature type="transmembrane region" description="Helical" evidence="5">
    <location>
        <begin position="20"/>
        <end position="40"/>
    </location>
</feature>
<dbReference type="RefSeq" id="WP_277861162.1">
    <property type="nucleotide sequence ID" value="NZ_JARRAG010000002.1"/>
</dbReference>
<feature type="transmembrane region" description="Helical" evidence="5">
    <location>
        <begin position="248"/>
        <end position="268"/>
    </location>
</feature>
<evidence type="ECO:0000256" key="4">
    <source>
        <dbReference type="ARBA" id="ARBA00023136"/>
    </source>
</evidence>
<evidence type="ECO:0000256" key="5">
    <source>
        <dbReference type="SAM" id="Phobius"/>
    </source>
</evidence>
<dbReference type="EMBL" id="JARRAG010000002">
    <property type="protein sequence ID" value="MDG3004810.1"/>
    <property type="molecule type" value="Genomic_DNA"/>
</dbReference>
<dbReference type="Proteomes" id="UP001216907">
    <property type="component" value="Unassembled WGS sequence"/>
</dbReference>
<dbReference type="PANTHER" id="PTHR39535:SF2">
    <property type="entry name" value="HTTM DOMAIN-CONTAINING PROTEIN"/>
    <property type="match status" value="1"/>
</dbReference>
<accession>A0ABT6FBQ1</accession>
<comment type="caution">
    <text evidence="7">The sequence shown here is derived from an EMBL/GenBank/DDBJ whole genome shotgun (WGS) entry which is preliminary data.</text>
</comment>
<name>A0ABT6FBQ1_9BACT</name>
<proteinExistence type="predicted"/>
<dbReference type="InterPro" id="IPR011020">
    <property type="entry name" value="HTTM-like"/>
</dbReference>
<organism evidence="7 8">
    <name type="scientific">Paludisphaera mucosa</name>
    <dbReference type="NCBI Taxonomy" id="3030827"/>
    <lineage>
        <taxon>Bacteria</taxon>
        <taxon>Pseudomonadati</taxon>
        <taxon>Planctomycetota</taxon>
        <taxon>Planctomycetia</taxon>
        <taxon>Isosphaerales</taxon>
        <taxon>Isosphaeraceae</taxon>
        <taxon>Paludisphaera</taxon>
    </lineage>
</organism>
<feature type="domain" description="HTTM-like" evidence="6">
    <location>
        <begin position="12"/>
        <end position="284"/>
    </location>
</feature>